<feature type="region of interest" description="Disordered" evidence="1">
    <location>
        <begin position="116"/>
        <end position="275"/>
    </location>
</feature>
<dbReference type="EMBL" id="ML975258">
    <property type="protein sequence ID" value="KAF1837762.1"/>
    <property type="molecule type" value="Genomic_DNA"/>
</dbReference>
<evidence type="ECO:0000256" key="1">
    <source>
        <dbReference type="SAM" id="MobiDB-lite"/>
    </source>
</evidence>
<feature type="compositionally biased region" description="Polar residues" evidence="1">
    <location>
        <begin position="200"/>
        <end position="216"/>
    </location>
</feature>
<organism evidence="2 3">
    <name type="scientific">Decorospora gaudefroyi</name>
    <dbReference type="NCBI Taxonomy" id="184978"/>
    <lineage>
        <taxon>Eukaryota</taxon>
        <taxon>Fungi</taxon>
        <taxon>Dikarya</taxon>
        <taxon>Ascomycota</taxon>
        <taxon>Pezizomycotina</taxon>
        <taxon>Dothideomycetes</taxon>
        <taxon>Pleosporomycetidae</taxon>
        <taxon>Pleosporales</taxon>
        <taxon>Pleosporineae</taxon>
        <taxon>Pleosporaceae</taxon>
        <taxon>Decorospora</taxon>
    </lineage>
</organism>
<evidence type="ECO:0000313" key="2">
    <source>
        <dbReference type="EMBL" id="KAF1837762.1"/>
    </source>
</evidence>
<dbReference type="NCBIfam" id="TIGR01571">
    <property type="entry name" value="A_thal_Cys_rich"/>
    <property type="match status" value="1"/>
</dbReference>
<dbReference type="InterPro" id="IPR006461">
    <property type="entry name" value="PLAC_motif_containing"/>
</dbReference>
<evidence type="ECO:0000313" key="3">
    <source>
        <dbReference type="Proteomes" id="UP000800040"/>
    </source>
</evidence>
<dbReference type="Proteomes" id="UP000800040">
    <property type="component" value="Unassembled WGS sequence"/>
</dbReference>
<dbReference type="PANTHER" id="PTHR15907">
    <property type="entry name" value="DUF614 FAMILY PROTEIN-RELATED"/>
    <property type="match status" value="1"/>
</dbReference>
<dbReference type="Pfam" id="PF04749">
    <property type="entry name" value="PLAC8"/>
    <property type="match status" value="1"/>
</dbReference>
<name>A0A6A5KP49_9PLEO</name>
<sequence length="460" mass="51194">MDPRQHGQDQHVQAQAASRPHNRFSWQPPLEEEAPAYEERQQQPAQHMAQEYPQTQQYQQSQQPQQPQQPPVSTDAARHFSYAQTPSEMRAFVYTSSPNDPPLPQSMRISLLPTSPVAYTPIDPRPQSMLDPQMPIVPPQSQTAYAPPSHPEDVKAPMSPMSPHDTSRSQPFSPVSPIPQPQPVPQRPQIDTRQSRHARQMSNLSPINTNLRSNTMPPIPGSPRSGTQQTSPLPNKKPMSASSITKKDVYPRSDGPISPTNPMPDYPCEPYSPHNFSTNQTANLHAIFSPDAAHGPNGLDFSAHQPGQITHPNMESEKSHGWKNALCACSPDPSTCLTGLFCPCVLYGRTSYRLSQKSAKKDPTDMLGHSSTNGHCMLMGLSCGLWWVFPMLQRTRIRRSYKLAGSFADDLIKACCCCCCVAVQNEREVRTREEESRRWAGPASTDVYGRTGGMVYKPQQ</sequence>
<feature type="region of interest" description="Disordered" evidence="1">
    <location>
        <begin position="1"/>
        <end position="84"/>
    </location>
</feature>
<keyword evidence="3" id="KW-1185">Reference proteome</keyword>
<dbReference type="OrthoDB" id="1045822at2759"/>
<feature type="compositionally biased region" description="Polar residues" evidence="1">
    <location>
        <begin position="224"/>
        <end position="233"/>
    </location>
</feature>
<gene>
    <name evidence="2" type="ORF">BDW02DRAFT_565689</name>
</gene>
<protein>
    <submittedName>
        <fullName evidence="2">PLAC8-domain-containing protein</fullName>
    </submittedName>
</protein>
<feature type="compositionally biased region" description="Low complexity" evidence="1">
    <location>
        <begin position="42"/>
        <end position="66"/>
    </location>
</feature>
<proteinExistence type="predicted"/>
<dbReference type="AlphaFoldDB" id="A0A6A5KP49"/>
<reference evidence="2" key="1">
    <citation type="submission" date="2020-01" db="EMBL/GenBank/DDBJ databases">
        <authorList>
            <consortium name="DOE Joint Genome Institute"/>
            <person name="Haridas S."/>
            <person name="Albert R."/>
            <person name="Binder M."/>
            <person name="Bloem J."/>
            <person name="Labutti K."/>
            <person name="Salamov A."/>
            <person name="Andreopoulos B."/>
            <person name="Baker S.E."/>
            <person name="Barry K."/>
            <person name="Bills G."/>
            <person name="Bluhm B.H."/>
            <person name="Cannon C."/>
            <person name="Castanera R."/>
            <person name="Culley D.E."/>
            <person name="Daum C."/>
            <person name="Ezra D."/>
            <person name="Gonzalez J.B."/>
            <person name="Henrissat B."/>
            <person name="Kuo A."/>
            <person name="Liang C."/>
            <person name="Lipzen A."/>
            <person name="Lutzoni F."/>
            <person name="Magnuson J."/>
            <person name="Mondo S."/>
            <person name="Nolan M."/>
            <person name="Ohm R."/>
            <person name="Pangilinan J."/>
            <person name="Park H.-J."/>
            <person name="Ramirez L."/>
            <person name="Alfaro M."/>
            <person name="Sun H."/>
            <person name="Tritt A."/>
            <person name="Yoshinaga Y."/>
            <person name="Zwiers L.-H."/>
            <person name="Turgeon B.G."/>
            <person name="Goodwin S.B."/>
            <person name="Spatafora J.W."/>
            <person name="Crous P.W."/>
            <person name="Grigoriev I.V."/>
        </authorList>
    </citation>
    <scope>NUCLEOTIDE SEQUENCE</scope>
    <source>
        <strain evidence="2">P77</strain>
    </source>
</reference>
<feature type="compositionally biased region" description="Pro residues" evidence="1">
    <location>
        <begin position="174"/>
        <end position="186"/>
    </location>
</feature>
<accession>A0A6A5KP49</accession>